<sequence length="135" mass="14859">MASASVQWIGGQRFVGIDSTHHSVVLSTPDEGVGMKPSEMLLVALSACTAVDVVNILQKKRIELTFLEIKAEAVQDSDPPWTFRKIHLLYRLGGQGLTPQAVEQAIHLSEEKYCSVSNTVRGVAEITYSYEIVEK</sequence>
<evidence type="ECO:0000313" key="1">
    <source>
        <dbReference type="EMBL" id="KPL76718.1"/>
    </source>
</evidence>
<evidence type="ECO:0008006" key="3">
    <source>
        <dbReference type="Google" id="ProtNLM"/>
    </source>
</evidence>
<dbReference type="Proteomes" id="UP000050514">
    <property type="component" value="Unassembled WGS sequence"/>
</dbReference>
<accession>A0A0P6XN93</accession>
<dbReference type="EMBL" id="LGHJ01000011">
    <property type="protein sequence ID" value="KPL76718.1"/>
    <property type="molecule type" value="Genomic_DNA"/>
</dbReference>
<keyword evidence="2" id="KW-1185">Reference proteome</keyword>
<dbReference type="InterPro" id="IPR036102">
    <property type="entry name" value="OsmC/Ohrsf"/>
</dbReference>
<comment type="caution">
    <text evidence="1">The sequence shown here is derived from an EMBL/GenBank/DDBJ whole genome shotgun (WGS) entry which is preliminary data.</text>
</comment>
<dbReference type="OrthoDB" id="9804010at2"/>
<dbReference type="STRING" id="360411.AC812_05280"/>
<name>A0A0P6XN93_9CHLR</name>
<evidence type="ECO:0000313" key="2">
    <source>
        <dbReference type="Proteomes" id="UP000050514"/>
    </source>
</evidence>
<proteinExistence type="predicted"/>
<dbReference type="AlphaFoldDB" id="A0A0P6XN93"/>
<dbReference type="SUPFAM" id="SSF82784">
    <property type="entry name" value="OsmC-like"/>
    <property type="match status" value="1"/>
</dbReference>
<dbReference type="Gene3D" id="3.30.300.20">
    <property type="match status" value="1"/>
</dbReference>
<dbReference type="PANTHER" id="PTHR34352:SF1">
    <property type="entry name" value="PROTEIN YHFA"/>
    <property type="match status" value="1"/>
</dbReference>
<dbReference type="PANTHER" id="PTHR34352">
    <property type="entry name" value="PROTEIN YHFA"/>
    <property type="match status" value="1"/>
</dbReference>
<dbReference type="InterPro" id="IPR015946">
    <property type="entry name" value="KH_dom-like_a/b"/>
</dbReference>
<gene>
    <name evidence="1" type="ORF">AC812_05280</name>
</gene>
<reference evidence="1 2" key="1">
    <citation type="submission" date="2015-07" db="EMBL/GenBank/DDBJ databases">
        <title>Draft genome of Bellilinea caldifistulae DSM 17877.</title>
        <authorList>
            <person name="Hemp J."/>
            <person name="Ward L.M."/>
            <person name="Pace L.A."/>
            <person name="Fischer W.W."/>
        </authorList>
    </citation>
    <scope>NUCLEOTIDE SEQUENCE [LARGE SCALE GENOMIC DNA]</scope>
    <source>
        <strain evidence="1 2">GOMI-1</strain>
    </source>
</reference>
<organism evidence="1 2">
    <name type="scientific">Bellilinea caldifistulae</name>
    <dbReference type="NCBI Taxonomy" id="360411"/>
    <lineage>
        <taxon>Bacteria</taxon>
        <taxon>Bacillati</taxon>
        <taxon>Chloroflexota</taxon>
        <taxon>Anaerolineae</taxon>
        <taxon>Anaerolineales</taxon>
        <taxon>Anaerolineaceae</taxon>
        <taxon>Bellilinea</taxon>
    </lineage>
</organism>
<protein>
    <recommendedName>
        <fullName evidence="3">OsmC family peroxiredoxin</fullName>
    </recommendedName>
</protein>
<dbReference type="RefSeq" id="WP_061912790.1">
    <property type="nucleotide sequence ID" value="NZ_DF967971.1"/>
</dbReference>
<dbReference type="Pfam" id="PF02566">
    <property type="entry name" value="OsmC"/>
    <property type="match status" value="1"/>
</dbReference>
<dbReference type="InterPro" id="IPR003718">
    <property type="entry name" value="OsmC/Ohr_fam"/>
</dbReference>